<gene>
    <name evidence="1" type="ORF">FRX31_033128</name>
</gene>
<dbReference type="AlphaFoldDB" id="A0A7J6UXF6"/>
<name>A0A7J6UXF6_THATH</name>
<evidence type="ECO:0000313" key="2">
    <source>
        <dbReference type="Proteomes" id="UP000554482"/>
    </source>
</evidence>
<dbReference type="EMBL" id="JABWDY010041599">
    <property type="protein sequence ID" value="KAF5177286.1"/>
    <property type="molecule type" value="Genomic_DNA"/>
</dbReference>
<evidence type="ECO:0000313" key="1">
    <source>
        <dbReference type="EMBL" id="KAF5177286.1"/>
    </source>
</evidence>
<keyword evidence="2" id="KW-1185">Reference proteome</keyword>
<protein>
    <submittedName>
        <fullName evidence="1">Uncharacterized protein</fullName>
    </submittedName>
</protein>
<comment type="caution">
    <text evidence="1">The sequence shown here is derived from an EMBL/GenBank/DDBJ whole genome shotgun (WGS) entry which is preliminary data.</text>
</comment>
<sequence>MLFVQNALAASHWNLNGGGSSLQECSRGISLELERAQCNLRPGFCIGKKTLELENYNGMLQESSELQLWLKEQSMQTGSALKEELLIISDAFESVREDSGA</sequence>
<organism evidence="1 2">
    <name type="scientific">Thalictrum thalictroides</name>
    <name type="common">Rue-anemone</name>
    <name type="synonym">Anemone thalictroides</name>
    <dbReference type="NCBI Taxonomy" id="46969"/>
    <lineage>
        <taxon>Eukaryota</taxon>
        <taxon>Viridiplantae</taxon>
        <taxon>Streptophyta</taxon>
        <taxon>Embryophyta</taxon>
        <taxon>Tracheophyta</taxon>
        <taxon>Spermatophyta</taxon>
        <taxon>Magnoliopsida</taxon>
        <taxon>Ranunculales</taxon>
        <taxon>Ranunculaceae</taxon>
        <taxon>Thalictroideae</taxon>
        <taxon>Thalictrum</taxon>
    </lineage>
</organism>
<reference evidence="1 2" key="1">
    <citation type="submission" date="2020-06" db="EMBL/GenBank/DDBJ databases">
        <title>Transcriptomic and genomic resources for Thalictrum thalictroides and T. hernandezii: Facilitating candidate gene discovery in an emerging model plant lineage.</title>
        <authorList>
            <person name="Arias T."/>
            <person name="Riano-Pachon D.M."/>
            <person name="Di Stilio V.S."/>
        </authorList>
    </citation>
    <scope>NUCLEOTIDE SEQUENCE [LARGE SCALE GENOMIC DNA]</scope>
    <source>
        <strain evidence="2">cv. WT478/WT964</strain>
        <tissue evidence="1">Leaves</tissue>
    </source>
</reference>
<dbReference type="Proteomes" id="UP000554482">
    <property type="component" value="Unassembled WGS sequence"/>
</dbReference>
<proteinExistence type="predicted"/>
<accession>A0A7J6UXF6</accession>